<comment type="caution">
    <text evidence="2">The sequence shown here is derived from an EMBL/GenBank/DDBJ whole genome shotgun (WGS) entry which is preliminary data.</text>
</comment>
<keyword evidence="1" id="KW-0732">Signal</keyword>
<evidence type="ECO:0000256" key="1">
    <source>
        <dbReference type="SAM" id="SignalP"/>
    </source>
</evidence>
<protein>
    <submittedName>
        <fullName evidence="2">Uncharacterized protein</fullName>
    </submittedName>
</protein>
<feature type="signal peptide" evidence="1">
    <location>
        <begin position="1"/>
        <end position="23"/>
    </location>
</feature>
<sequence length="147" mass="15852">MSRRYAGVEIALVVAFMIGTCQAKLKDGCKLETLQACGDDYLPYGKGPHLATSGEPFVKQCGSYGGLLDCVEPALTPCEKVGGKEFTLSLVDKVLGEVLTPFCKNYKRGSDSCKALPNLPALGPHDRKFKSFVELIIEAVHTAILKN</sequence>
<evidence type="ECO:0000313" key="3">
    <source>
        <dbReference type="Proteomes" id="UP000821837"/>
    </source>
</evidence>
<dbReference type="PANTHER" id="PTHR33964:SF1">
    <property type="entry name" value="RE45066P"/>
    <property type="match status" value="1"/>
</dbReference>
<feature type="chain" id="PRO_5039600393" evidence="1">
    <location>
        <begin position="24"/>
        <end position="147"/>
    </location>
</feature>
<dbReference type="VEuPathDB" id="VectorBase:RSAN_043103"/>
<keyword evidence="3" id="KW-1185">Reference proteome</keyword>
<evidence type="ECO:0000313" key="2">
    <source>
        <dbReference type="EMBL" id="KAH7972860.1"/>
    </source>
</evidence>
<dbReference type="Proteomes" id="UP000821837">
    <property type="component" value="Chromosome 11"/>
</dbReference>
<dbReference type="EMBL" id="JABSTV010001247">
    <property type="protein sequence ID" value="KAH7972860.1"/>
    <property type="molecule type" value="Genomic_DNA"/>
</dbReference>
<reference evidence="2" key="1">
    <citation type="journal article" date="2020" name="Cell">
        <title>Large-Scale Comparative Analyses of Tick Genomes Elucidate Their Genetic Diversity and Vector Capacities.</title>
        <authorList>
            <consortium name="Tick Genome and Microbiome Consortium (TIGMIC)"/>
            <person name="Jia N."/>
            <person name="Wang J."/>
            <person name="Shi W."/>
            <person name="Du L."/>
            <person name="Sun Y."/>
            <person name="Zhan W."/>
            <person name="Jiang J.F."/>
            <person name="Wang Q."/>
            <person name="Zhang B."/>
            <person name="Ji P."/>
            <person name="Bell-Sakyi L."/>
            <person name="Cui X.M."/>
            <person name="Yuan T.T."/>
            <person name="Jiang B.G."/>
            <person name="Yang W.F."/>
            <person name="Lam T.T."/>
            <person name="Chang Q.C."/>
            <person name="Ding S.J."/>
            <person name="Wang X.J."/>
            <person name="Zhu J.G."/>
            <person name="Ruan X.D."/>
            <person name="Zhao L."/>
            <person name="Wei J.T."/>
            <person name="Ye R.Z."/>
            <person name="Que T.C."/>
            <person name="Du C.H."/>
            <person name="Zhou Y.H."/>
            <person name="Cheng J.X."/>
            <person name="Dai P.F."/>
            <person name="Guo W.B."/>
            <person name="Han X.H."/>
            <person name="Huang E.J."/>
            <person name="Li L.F."/>
            <person name="Wei W."/>
            <person name="Gao Y.C."/>
            <person name="Liu J.Z."/>
            <person name="Shao H.Z."/>
            <person name="Wang X."/>
            <person name="Wang C.C."/>
            <person name="Yang T.C."/>
            <person name="Huo Q.B."/>
            <person name="Li W."/>
            <person name="Chen H.Y."/>
            <person name="Chen S.E."/>
            <person name="Zhou L.G."/>
            <person name="Ni X.B."/>
            <person name="Tian J.H."/>
            <person name="Sheng Y."/>
            <person name="Liu T."/>
            <person name="Pan Y.S."/>
            <person name="Xia L.Y."/>
            <person name="Li J."/>
            <person name="Zhao F."/>
            <person name="Cao W.C."/>
        </authorList>
    </citation>
    <scope>NUCLEOTIDE SEQUENCE</scope>
    <source>
        <strain evidence="2">Rsan-2018</strain>
    </source>
</reference>
<organism evidence="2 3">
    <name type="scientific">Rhipicephalus sanguineus</name>
    <name type="common">Brown dog tick</name>
    <name type="synonym">Ixodes sanguineus</name>
    <dbReference type="NCBI Taxonomy" id="34632"/>
    <lineage>
        <taxon>Eukaryota</taxon>
        <taxon>Metazoa</taxon>
        <taxon>Ecdysozoa</taxon>
        <taxon>Arthropoda</taxon>
        <taxon>Chelicerata</taxon>
        <taxon>Arachnida</taxon>
        <taxon>Acari</taxon>
        <taxon>Parasitiformes</taxon>
        <taxon>Ixodida</taxon>
        <taxon>Ixodoidea</taxon>
        <taxon>Ixodidae</taxon>
        <taxon>Rhipicephalinae</taxon>
        <taxon>Rhipicephalus</taxon>
        <taxon>Rhipicephalus</taxon>
    </lineage>
</organism>
<accession>A0A9D4QBK6</accession>
<name>A0A9D4QBK6_RHISA</name>
<proteinExistence type="predicted"/>
<reference evidence="2" key="2">
    <citation type="submission" date="2021-09" db="EMBL/GenBank/DDBJ databases">
        <authorList>
            <person name="Jia N."/>
            <person name="Wang J."/>
            <person name="Shi W."/>
            <person name="Du L."/>
            <person name="Sun Y."/>
            <person name="Zhan W."/>
            <person name="Jiang J."/>
            <person name="Wang Q."/>
            <person name="Zhang B."/>
            <person name="Ji P."/>
            <person name="Sakyi L.B."/>
            <person name="Cui X."/>
            <person name="Yuan T."/>
            <person name="Jiang B."/>
            <person name="Yang W."/>
            <person name="Lam T.T.-Y."/>
            <person name="Chang Q."/>
            <person name="Ding S."/>
            <person name="Wang X."/>
            <person name="Zhu J."/>
            <person name="Ruan X."/>
            <person name="Zhao L."/>
            <person name="Wei J."/>
            <person name="Que T."/>
            <person name="Du C."/>
            <person name="Cheng J."/>
            <person name="Dai P."/>
            <person name="Han X."/>
            <person name="Huang E."/>
            <person name="Gao Y."/>
            <person name="Liu J."/>
            <person name="Shao H."/>
            <person name="Ye R."/>
            <person name="Li L."/>
            <person name="Wei W."/>
            <person name="Wang X."/>
            <person name="Wang C."/>
            <person name="Huo Q."/>
            <person name="Li W."/>
            <person name="Guo W."/>
            <person name="Chen H."/>
            <person name="Chen S."/>
            <person name="Zhou L."/>
            <person name="Zhou L."/>
            <person name="Ni X."/>
            <person name="Tian J."/>
            <person name="Zhou Y."/>
            <person name="Sheng Y."/>
            <person name="Liu T."/>
            <person name="Pan Y."/>
            <person name="Xia L."/>
            <person name="Li J."/>
            <person name="Zhao F."/>
            <person name="Cao W."/>
        </authorList>
    </citation>
    <scope>NUCLEOTIDE SEQUENCE</scope>
    <source>
        <strain evidence="2">Rsan-2018</strain>
        <tissue evidence="2">Larvae</tissue>
    </source>
</reference>
<gene>
    <name evidence="2" type="ORF">HPB52_018079</name>
</gene>
<dbReference type="AlphaFoldDB" id="A0A9D4QBK6"/>
<dbReference type="PANTHER" id="PTHR33964">
    <property type="entry name" value="RE45066P-RELATED"/>
    <property type="match status" value="1"/>
</dbReference>